<dbReference type="GO" id="GO:0003723">
    <property type="term" value="F:RNA binding"/>
    <property type="evidence" value="ECO:0007669"/>
    <property type="project" value="InterPro"/>
</dbReference>
<evidence type="ECO:0000313" key="6">
    <source>
        <dbReference type="Proteomes" id="UP000001887"/>
    </source>
</evidence>
<dbReference type="Proteomes" id="UP000001887">
    <property type="component" value="Chromosome"/>
</dbReference>
<sequence length="177" mass="19781">MDSDSREAAAGDAAFEHVRHRPPTQLERPRELLLVVAPLRSQVNLSNIARTASCCGLTKIVACGQGKLDKTVARDGADELEIEVHRTLLPVLKELRKEGWFLAALEQTTDSVNMHEYQFPRKVALVIGNERHGLSDEELSLMNVCLEIPVWGLPHSYNVANATAMALYEYCRQYPRG</sequence>
<dbReference type="EMBL" id="CP001848">
    <property type="protein sequence ID" value="ADB19340.1"/>
    <property type="molecule type" value="Genomic_DNA"/>
</dbReference>
<dbReference type="SUPFAM" id="SSF75217">
    <property type="entry name" value="alpha/beta knot"/>
    <property type="match status" value="1"/>
</dbReference>
<dbReference type="GO" id="GO:0030488">
    <property type="term" value="P:tRNA methylation"/>
    <property type="evidence" value="ECO:0007669"/>
    <property type="project" value="InterPro"/>
</dbReference>
<dbReference type="CDD" id="cd18091">
    <property type="entry name" value="SpoU-like_TRM3-like"/>
    <property type="match status" value="1"/>
</dbReference>
<dbReference type="Pfam" id="PF00588">
    <property type="entry name" value="SpoU_methylase"/>
    <property type="match status" value="1"/>
</dbReference>
<dbReference type="HOGENOM" id="CLU_1599535_0_0_0"/>
<dbReference type="KEGG" id="psl:Psta_4698"/>
<keyword evidence="6" id="KW-1185">Reference proteome</keyword>
<feature type="compositionally biased region" description="Basic and acidic residues" evidence="3">
    <location>
        <begin position="1"/>
        <end position="17"/>
    </location>
</feature>
<gene>
    <name evidence="5" type="ordered locus">Psta_4698</name>
</gene>
<evidence type="ECO:0000256" key="1">
    <source>
        <dbReference type="ARBA" id="ARBA00022603"/>
    </source>
</evidence>
<organism evidence="5 6">
    <name type="scientific">Pirellula staleyi (strain ATCC 27377 / DSM 6068 / ICPB 4128)</name>
    <name type="common">Pirella staleyi</name>
    <dbReference type="NCBI Taxonomy" id="530564"/>
    <lineage>
        <taxon>Bacteria</taxon>
        <taxon>Pseudomonadati</taxon>
        <taxon>Planctomycetota</taxon>
        <taxon>Planctomycetia</taxon>
        <taxon>Pirellulales</taxon>
        <taxon>Pirellulaceae</taxon>
        <taxon>Pirellula</taxon>
    </lineage>
</organism>
<dbReference type="InterPro" id="IPR044748">
    <property type="entry name" value="Trm3/TARBP1_C"/>
</dbReference>
<keyword evidence="2 5" id="KW-0808">Transferase</keyword>
<dbReference type="InterPro" id="IPR001537">
    <property type="entry name" value="SpoU_MeTrfase"/>
</dbReference>
<dbReference type="InterPro" id="IPR029028">
    <property type="entry name" value="Alpha/beta_knot_MTases"/>
</dbReference>
<feature type="region of interest" description="Disordered" evidence="3">
    <location>
        <begin position="1"/>
        <end position="22"/>
    </location>
</feature>
<keyword evidence="1 5" id="KW-0489">Methyltransferase</keyword>
<accession>D2R809</accession>
<dbReference type="STRING" id="530564.Psta_4698"/>
<evidence type="ECO:0000256" key="3">
    <source>
        <dbReference type="SAM" id="MobiDB-lite"/>
    </source>
</evidence>
<protein>
    <submittedName>
        <fullName evidence="5">tRNA/rRNA methyltransferase (SpoU)</fullName>
    </submittedName>
</protein>
<feature type="domain" description="tRNA/rRNA methyltransferase SpoU type" evidence="4">
    <location>
        <begin position="32"/>
        <end position="168"/>
    </location>
</feature>
<dbReference type="GO" id="GO:0016423">
    <property type="term" value="F:tRNA (guanine) methyltransferase activity"/>
    <property type="evidence" value="ECO:0007669"/>
    <property type="project" value="InterPro"/>
</dbReference>
<proteinExistence type="predicted"/>
<dbReference type="InterPro" id="IPR029026">
    <property type="entry name" value="tRNA_m1G_MTases_N"/>
</dbReference>
<dbReference type="InterPro" id="IPR045330">
    <property type="entry name" value="TRM3/TARBP1"/>
</dbReference>
<evidence type="ECO:0000256" key="2">
    <source>
        <dbReference type="ARBA" id="ARBA00022679"/>
    </source>
</evidence>
<reference evidence="5 6" key="1">
    <citation type="journal article" date="2009" name="Stand. Genomic Sci.">
        <title>Complete genome sequence of Pirellula staleyi type strain (ATCC 27377).</title>
        <authorList>
            <person name="Clum A."/>
            <person name="Tindall B.J."/>
            <person name="Sikorski J."/>
            <person name="Ivanova N."/>
            <person name="Mavrommatis K."/>
            <person name="Lucas S."/>
            <person name="Glavina del Rio T."/>
            <person name="Nolan M."/>
            <person name="Chen F."/>
            <person name="Tice H."/>
            <person name="Pitluck S."/>
            <person name="Cheng J.F."/>
            <person name="Chertkov O."/>
            <person name="Brettin T."/>
            <person name="Han C."/>
            <person name="Detter J.C."/>
            <person name="Kuske C."/>
            <person name="Bruce D."/>
            <person name="Goodwin L."/>
            <person name="Ovchinikova G."/>
            <person name="Pati A."/>
            <person name="Mikhailova N."/>
            <person name="Chen A."/>
            <person name="Palaniappan K."/>
            <person name="Land M."/>
            <person name="Hauser L."/>
            <person name="Chang Y.J."/>
            <person name="Jeffries C.D."/>
            <person name="Chain P."/>
            <person name="Rohde M."/>
            <person name="Goker M."/>
            <person name="Bristow J."/>
            <person name="Eisen J.A."/>
            <person name="Markowitz V."/>
            <person name="Hugenholtz P."/>
            <person name="Kyrpides N.C."/>
            <person name="Klenk H.P."/>
            <person name="Lapidus A."/>
        </authorList>
    </citation>
    <scope>NUCLEOTIDE SEQUENCE [LARGE SCALE GENOMIC DNA]</scope>
    <source>
        <strain evidence="6">ATCC 27377 / DSM 6068 / ICPB 4128</strain>
    </source>
</reference>
<evidence type="ECO:0000259" key="4">
    <source>
        <dbReference type="Pfam" id="PF00588"/>
    </source>
</evidence>
<evidence type="ECO:0000313" key="5">
    <source>
        <dbReference type="EMBL" id="ADB19340.1"/>
    </source>
</evidence>
<dbReference type="PANTHER" id="PTHR12029">
    <property type="entry name" value="RNA METHYLTRANSFERASE"/>
    <property type="match status" value="1"/>
</dbReference>
<dbReference type="PANTHER" id="PTHR12029:SF11">
    <property type="entry name" value="METHYLTRANSFERASE TARBP1-RELATED"/>
    <property type="match status" value="1"/>
</dbReference>
<dbReference type="AlphaFoldDB" id="D2R809"/>
<dbReference type="eggNOG" id="COG0566">
    <property type="taxonomic scope" value="Bacteria"/>
</dbReference>
<dbReference type="Gene3D" id="3.40.1280.10">
    <property type="match status" value="1"/>
</dbReference>
<name>D2R809_PIRSD</name>